<proteinExistence type="predicted"/>
<feature type="compositionally biased region" description="Basic and acidic residues" evidence="2">
    <location>
        <begin position="195"/>
        <end position="206"/>
    </location>
</feature>
<name>A0A1Y3PRM9_9BACI</name>
<keyword evidence="1" id="KW-0175">Coiled coil</keyword>
<sequence length="241" mass="27820">MFKIKNYLPMNLQLFAGDGGDGNQQPDNVGGDTNQQTDPVQQQQQQSQQSQQPQKQQQLTQPEQQKEKLFTQEDVNNLIARETKKAQERLLKQLGIEDFNSAKEGLQKFREWQESQKTEAEKQAERLKTLETEKTELSAENEKLKAQLSALKAGVKPESVEDVVVLAKNYVNEDTDMDQAIQMVLEKYPQFKAQQDTKPDDQKDPKPTFTTGQHSKKEESELDKWINAFRFKEQYGKQNNK</sequence>
<protein>
    <recommendedName>
        <fullName evidence="5">DUF4355 domain-containing protein</fullName>
    </recommendedName>
</protein>
<evidence type="ECO:0000313" key="3">
    <source>
        <dbReference type="EMBL" id="OUM89980.1"/>
    </source>
</evidence>
<reference evidence="4" key="1">
    <citation type="submission" date="2016-06" db="EMBL/GenBank/DDBJ databases">
        <authorList>
            <person name="Nascimento L."/>
            <person name="Pereira R.V."/>
            <person name="Martins L.F."/>
            <person name="Quaggio R.B."/>
            <person name="Silva A.M."/>
            <person name="Setubal J.C."/>
        </authorList>
    </citation>
    <scope>NUCLEOTIDE SEQUENCE [LARGE SCALE GENOMIC DNA]</scope>
</reference>
<evidence type="ECO:0000256" key="2">
    <source>
        <dbReference type="SAM" id="MobiDB-lite"/>
    </source>
</evidence>
<comment type="caution">
    <text evidence="3">The sequence shown here is derived from an EMBL/GenBank/DDBJ whole genome shotgun (WGS) entry which is preliminary data.</text>
</comment>
<evidence type="ECO:0008006" key="5">
    <source>
        <dbReference type="Google" id="ProtNLM"/>
    </source>
</evidence>
<accession>A0A1Y3PRM9</accession>
<organism evidence="3 4">
    <name type="scientific">Bacillus thermozeamaize</name>
    <dbReference type="NCBI Taxonomy" id="230954"/>
    <lineage>
        <taxon>Bacteria</taxon>
        <taxon>Bacillati</taxon>
        <taxon>Bacillota</taxon>
        <taxon>Bacilli</taxon>
        <taxon>Bacillales</taxon>
        <taxon>Bacillaceae</taxon>
        <taxon>Bacillus</taxon>
    </lineage>
</organism>
<dbReference type="Proteomes" id="UP000196475">
    <property type="component" value="Unassembled WGS sequence"/>
</dbReference>
<gene>
    <name evidence="3" type="ORF">BAA01_12265</name>
</gene>
<feature type="coiled-coil region" evidence="1">
    <location>
        <begin position="110"/>
        <end position="154"/>
    </location>
</feature>
<feature type="compositionally biased region" description="Low complexity" evidence="2">
    <location>
        <begin position="23"/>
        <end position="63"/>
    </location>
</feature>
<evidence type="ECO:0000313" key="4">
    <source>
        <dbReference type="Proteomes" id="UP000196475"/>
    </source>
</evidence>
<evidence type="ECO:0000256" key="1">
    <source>
        <dbReference type="SAM" id="Coils"/>
    </source>
</evidence>
<dbReference type="AlphaFoldDB" id="A0A1Y3PRM9"/>
<feature type="region of interest" description="Disordered" evidence="2">
    <location>
        <begin position="188"/>
        <end position="222"/>
    </location>
</feature>
<dbReference type="EMBL" id="LZRT01000027">
    <property type="protein sequence ID" value="OUM89980.1"/>
    <property type="molecule type" value="Genomic_DNA"/>
</dbReference>
<feature type="region of interest" description="Disordered" evidence="2">
    <location>
        <begin position="14"/>
        <end position="72"/>
    </location>
</feature>